<name>A0ABT0PXG2_9RHOB</name>
<proteinExistence type="predicted"/>
<protein>
    <submittedName>
        <fullName evidence="1">Uncharacterized protein</fullName>
    </submittedName>
</protein>
<sequence length="568" mass="64955">MNDLSKISSTDLGLERRLPLPFEGVDVNFCRNPQCSGLGLSPDPYKRPLGSPAAPPGAIRGVVAGSRHSEFFTCPTCSTNHRLKNNKAIFEEYNRLKDLQQVDPIAPGCRNPECENLGKSLAAHPDQYRSFGKTAGGDPRHQCKCCKKTFSIGRATRRQKRSDKNPLLYRMMVNGVPFLKMCSIAQVSYHDIYRKIDFIYDQVRAFRAEREVFDDIDWMKVGSRFATDSQSLKMNWPTKRERTQIIVQHLCTAHARSGFIMEAALQFDDKASHDKVEAEMALVGDDLLSKCFREHGRLWSKTEFEDYISKLQKQKRIKEEELYQLPHSGALVRYDIMQFAHALRLRDMVGEAEGKFVFVTDGDAGLKAAFCAAMADLIKQDRADIALVFFNKKMNNDLRNAAWSAGRSILAGQTGLSVSQINKLSDEDYADLVDTEIAASLVGHDLRMGFHWPYHTKSEPDRRIELLTDRPGRDYRATARLLRLATLRSVDSYFNKFRSNLRFAARPQVSETNARKAWDKYYLYKPEIMVKLTEIYRFHHNWVGYGSKETPAMKLGLARGRIYERDFL</sequence>
<evidence type="ECO:0000313" key="1">
    <source>
        <dbReference type="EMBL" id="MCL6282286.1"/>
    </source>
</evidence>
<evidence type="ECO:0000313" key="2">
    <source>
        <dbReference type="Proteomes" id="UP001203880"/>
    </source>
</evidence>
<gene>
    <name evidence="1" type="ORF">M3P21_01990</name>
</gene>
<reference evidence="1" key="1">
    <citation type="submission" date="2022-05" db="EMBL/GenBank/DDBJ databases">
        <authorList>
            <person name="Park J.-S."/>
        </authorList>
    </citation>
    <scope>NUCLEOTIDE SEQUENCE</scope>
    <source>
        <strain evidence="1">2012CJ41-6</strain>
    </source>
</reference>
<dbReference type="Proteomes" id="UP001203880">
    <property type="component" value="Unassembled WGS sequence"/>
</dbReference>
<accession>A0ABT0PXG2</accession>
<keyword evidence="2" id="KW-1185">Reference proteome</keyword>
<organism evidence="1 2">
    <name type="scientific">Ruegeria spongiae</name>
    <dbReference type="NCBI Taxonomy" id="2942209"/>
    <lineage>
        <taxon>Bacteria</taxon>
        <taxon>Pseudomonadati</taxon>
        <taxon>Pseudomonadota</taxon>
        <taxon>Alphaproteobacteria</taxon>
        <taxon>Rhodobacterales</taxon>
        <taxon>Roseobacteraceae</taxon>
        <taxon>Ruegeria</taxon>
    </lineage>
</organism>
<dbReference type="RefSeq" id="WP_249706395.1">
    <property type="nucleotide sequence ID" value="NZ_JAMFMB010000002.1"/>
</dbReference>
<comment type="caution">
    <text evidence="1">The sequence shown here is derived from an EMBL/GenBank/DDBJ whole genome shotgun (WGS) entry which is preliminary data.</text>
</comment>
<dbReference type="EMBL" id="JAMFMB010000002">
    <property type="protein sequence ID" value="MCL6282286.1"/>
    <property type="molecule type" value="Genomic_DNA"/>
</dbReference>